<evidence type="ECO:0008006" key="4">
    <source>
        <dbReference type="Google" id="ProtNLM"/>
    </source>
</evidence>
<organism evidence="2 3">
    <name type="scientific">Pandoraea sputorum</name>
    <dbReference type="NCBI Taxonomy" id="93222"/>
    <lineage>
        <taxon>Bacteria</taxon>
        <taxon>Pseudomonadati</taxon>
        <taxon>Pseudomonadota</taxon>
        <taxon>Betaproteobacteria</taxon>
        <taxon>Burkholderiales</taxon>
        <taxon>Burkholderiaceae</taxon>
        <taxon>Pandoraea</taxon>
    </lineage>
</organism>
<evidence type="ECO:0000256" key="1">
    <source>
        <dbReference type="SAM" id="SignalP"/>
    </source>
</evidence>
<dbReference type="Proteomes" id="UP000335538">
    <property type="component" value="Unassembled WGS sequence"/>
</dbReference>
<dbReference type="Pfam" id="PF06551">
    <property type="entry name" value="DUF1120"/>
    <property type="match status" value="1"/>
</dbReference>
<feature type="signal peptide" evidence="1">
    <location>
        <begin position="1"/>
        <end position="23"/>
    </location>
</feature>
<feature type="chain" id="PRO_5022679772" description="DUF1120 domain-containing protein" evidence="1">
    <location>
        <begin position="24"/>
        <end position="228"/>
    </location>
</feature>
<evidence type="ECO:0000313" key="3">
    <source>
        <dbReference type="Proteomes" id="UP000335538"/>
    </source>
</evidence>
<keyword evidence="1" id="KW-0732">Signal</keyword>
<dbReference type="RefSeq" id="WP_191631488.1">
    <property type="nucleotide sequence ID" value="NZ_CABPSR010000001.1"/>
</dbReference>
<proteinExistence type="predicted"/>
<name>A0A5E5ARU8_9BURK</name>
<dbReference type="AlphaFoldDB" id="A0A5E5ARU8"/>
<gene>
    <name evidence="2" type="ORF">PSP31121_00587</name>
</gene>
<sequence length="228" mass="22936">MKKLLISTLLMSAFGVAGAPAFAAGTDQAPVHVYGHIEPEGCDVQIADDGVFDYGAMTAAGNSLSATAITSLSAKTNRVTVSCKANAKIQLSLSDNAAGTVLAGTNGLLGETATTTNRYGLGLDDKGAQIGAYAISLTPTSVTDLAGASVAGTLLTSPDGTVWTAASALNAPTTFKTDTLMSWGTAPAPAALQIFVGDLKVQAALAPQQSLAKDYDLNGSAILTVKVI</sequence>
<dbReference type="InterPro" id="IPR010546">
    <property type="entry name" value="DUF1120"/>
</dbReference>
<protein>
    <recommendedName>
        <fullName evidence="4">DUF1120 domain-containing protein</fullName>
    </recommendedName>
</protein>
<evidence type="ECO:0000313" key="2">
    <source>
        <dbReference type="EMBL" id="VVE75737.1"/>
    </source>
</evidence>
<dbReference type="EMBL" id="CABPSR010000001">
    <property type="protein sequence ID" value="VVE75737.1"/>
    <property type="molecule type" value="Genomic_DNA"/>
</dbReference>
<accession>A0A5E5ARU8</accession>
<reference evidence="2 3" key="1">
    <citation type="submission" date="2019-08" db="EMBL/GenBank/DDBJ databases">
        <authorList>
            <person name="Peeters C."/>
        </authorList>
    </citation>
    <scope>NUCLEOTIDE SEQUENCE [LARGE SCALE GENOMIC DNA]</scope>
    <source>
        <strain evidence="2 3">LMG 31121</strain>
    </source>
</reference>